<evidence type="ECO:0000256" key="1">
    <source>
        <dbReference type="SAM" id="MobiDB-lite"/>
    </source>
</evidence>
<name>A0A9D4TXI6_CHLVU</name>
<dbReference type="AlphaFoldDB" id="A0A9D4TXI6"/>
<sequence length="396" mass="42161">MQVGLQPALPSLLSPEQPGSAKMVSLDLLLGSNSTPATPRDPDLLPAVDPCDPLVQQLVQDKSFLTAVQTSQLHAAASAAVRLMRAQGMAGSEFKRPPDRRAAPREPYADTQETTPRGGAVLSGRAAPGSLVVQRQVVEPRHREALRGMRVEVLGLEDVIPWNLVRRTWRTKRTSWRRQIKQTEVIPDFANRLKELRAALLTEEQPLPGCGSTWRAQLEVCIQGKGSYGLLAAAWDEMRNTIRNWLDGRSKPAAQSAAQLQAGAVRAVRAMQAAWQASPVCASSGGGDAGGGDAEAGVLLQVPLESIVGYDSGAGLQAVRHAIDLEQRLLSVRVAGRTPPQQHSGAGGDALGGGGEQQPLGGYFSSISAPWCDSDFDSGAESEAMEMEEATDVDSD</sequence>
<feature type="compositionally biased region" description="Gly residues" evidence="1">
    <location>
        <begin position="345"/>
        <end position="356"/>
    </location>
</feature>
<dbReference type="Proteomes" id="UP001055712">
    <property type="component" value="Unassembled WGS sequence"/>
</dbReference>
<comment type="caution">
    <text evidence="2">The sequence shown here is derived from an EMBL/GenBank/DDBJ whole genome shotgun (WGS) entry which is preliminary data.</text>
</comment>
<protein>
    <submittedName>
        <fullName evidence="2">Uncharacterized protein</fullName>
    </submittedName>
</protein>
<dbReference type="EMBL" id="SIDB01000002">
    <property type="protein sequence ID" value="KAI3436836.1"/>
    <property type="molecule type" value="Genomic_DNA"/>
</dbReference>
<reference evidence="2" key="2">
    <citation type="submission" date="2020-11" db="EMBL/GenBank/DDBJ databases">
        <authorList>
            <person name="Cecchin M."/>
            <person name="Marcolungo L."/>
            <person name="Rossato M."/>
            <person name="Girolomoni L."/>
            <person name="Cosentino E."/>
            <person name="Cuine S."/>
            <person name="Li-Beisson Y."/>
            <person name="Delledonne M."/>
            <person name="Ballottari M."/>
        </authorList>
    </citation>
    <scope>NUCLEOTIDE SEQUENCE</scope>
    <source>
        <strain evidence="2">211/11P</strain>
        <tissue evidence="2">Whole cell</tissue>
    </source>
</reference>
<feature type="compositionally biased region" description="Basic and acidic residues" evidence="1">
    <location>
        <begin position="93"/>
        <end position="108"/>
    </location>
</feature>
<feature type="region of interest" description="Disordered" evidence="1">
    <location>
        <begin position="337"/>
        <end position="396"/>
    </location>
</feature>
<dbReference type="OrthoDB" id="544603at2759"/>
<gene>
    <name evidence="2" type="ORF">D9Q98_006246</name>
</gene>
<feature type="region of interest" description="Disordered" evidence="1">
    <location>
        <begin position="90"/>
        <end position="125"/>
    </location>
</feature>
<reference evidence="2" key="1">
    <citation type="journal article" date="2019" name="Plant J.">
        <title>Chlorella vulgaris genome assembly and annotation reveals the molecular basis for metabolic acclimation to high light conditions.</title>
        <authorList>
            <person name="Cecchin M."/>
            <person name="Marcolungo L."/>
            <person name="Rossato M."/>
            <person name="Girolomoni L."/>
            <person name="Cosentino E."/>
            <person name="Cuine S."/>
            <person name="Li-Beisson Y."/>
            <person name="Delledonne M."/>
            <person name="Ballottari M."/>
        </authorList>
    </citation>
    <scope>NUCLEOTIDE SEQUENCE</scope>
    <source>
        <strain evidence="2">211/11P</strain>
    </source>
</reference>
<evidence type="ECO:0000313" key="3">
    <source>
        <dbReference type="Proteomes" id="UP001055712"/>
    </source>
</evidence>
<proteinExistence type="predicted"/>
<keyword evidence="3" id="KW-1185">Reference proteome</keyword>
<accession>A0A9D4TXI6</accession>
<organism evidence="2 3">
    <name type="scientific">Chlorella vulgaris</name>
    <name type="common">Green alga</name>
    <dbReference type="NCBI Taxonomy" id="3077"/>
    <lineage>
        <taxon>Eukaryota</taxon>
        <taxon>Viridiplantae</taxon>
        <taxon>Chlorophyta</taxon>
        <taxon>core chlorophytes</taxon>
        <taxon>Trebouxiophyceae</taxon>
        <taxon>Chlorellales</taxon>
        <taxon>Chlorellaceae</taxon>
        <taxon>Chlorella clade</taxon>
        <taxon>Chlorella</taxon>
    </lineage>
</organism>
<evidence type="ECO:0000313" key="2">
    <source>
        <dbReference type="EMBL" id="KAI3436836.1"/>
    </source>
</evidence>
<feature type="compositionally biased region" description="Acidic residues" evidence="1">
    <location>
        <begin position="374"/>
        <end position="396"/>
    </location>
</feature>